<dbReference type="InterPro" id="IPR009009">
    <property type="entry name" value="RlpA-like_DPBB"/>
</dbReference>
<accession>A0A6A6T2X3</accession>
<feature type="chain" id="PRO_5025411256" evidence="2">
    <location>
        <begin position="17"/>
        <end position="356"/>
    </location>
</feature>
<dbReference type="PANTHER" id="PTHR31836:SF21">
    <property type="entry name" value="EXPANSIN-LIKE PROTEIN 7"/>
    <property type="match status" value="1"/>
</dbReference>
<organism evidence="4 5">
    <name type="scientific">Lophiostoma macrostomum CBS 122681</name>
    <dbReference type="NCBI Taxonomy" id="1314788"/>
    <lineage>
        <taxon>Eukaryota</taxon>
        <taxon>Fungi</taxon>
        <taxon>Dikarya</taxon>
        <taxon>Ascomycota</taxon>
        <taxon>Pezizomycotina</taxon>
        <taxon>Dothideomycetes</taxon>
        <taxon>Pleosporomycetidae</taxon>
        <taxon>Pleosporales</taxon>
        <taxon>Lophiostomataceae</taxon>
        <taxon>Lophiostoma</taxon>
    </lineage>
</organism>
<dbReference type="InterPro" id="IPR036749">
    <property type="entry name" value="Expansin_CBD_sf"/>
</dbReference>
<evidence type="ECO:0000256" key="2">
    <source>
        <dbReference type="SAM" id="SignalP"/>
    </source>
</evidence>
<dbReference type="OrthoDB" id="406505at2759"/>
<evidence type="ECO:0000256" key="1">
    <source>
        <dbReference type="ARBA" id="ARBA00022729"/>
    </source>
</evidence>
<dbReference type="Gene3D" id="2.60.40.760">
    <property type="entry name" value="Expansin, cellulose-binding-like domain"/>
    <property type="match status" value="1"/>
</dbReference>
<name>A0A6A6T2X3_9PLEO</name>
<dbReference type="SUPFAM" id="SSF50685">
    <property type="entry name" value="Barwin-like endoglucanases"/>
    <property type="match status" value="1"/>
</dbReference>
<keyword evidence="1 2" id="KW-0732">Signal</keyword>
<gene>
    <name evidence="4" type="ORF">K491DRAFT_694011</name>
</gene>
<evidence type="ECO:0000313" key="4">
    <source>
        <dbReference type="EMBL" id="KAF2654246.1"/>
    </source>
</evidence>
<feature type="signal peptide" evidence="2">
    <location>
        <begin position="1"/>
        <end position="16"/>
    </location>
</feature>
<dbReference type="InterPro" id="IPR049818">
    <property type="entry name" value="Expansin_EXLX1-like"/>
</dbReference>
<protein>
    <submittedName>
        <fullName evidence="4">Carbohydrate-binding module family 63 protein</fullName>
    </submittedName>
</protein>
<reference evidence="4" key="1">
    <citation type="journal article" date="2020" name="Stud. Mycol.">
        <title>101 Dothideomycetes genomes: a test case for predicting lifestyles and emergence of pathogens.</title>
        <authorList>
            <person name="Haridas S."/>
            <person name="Albert R."/>
            <person name="Binder M."/>
            <person name="Bloem J."/>
            <person name="Labutti K."/>
            <person name="Salamov A."/>
            <person name="Andreopoulos B."/>
            <person name="Baker S."/>
            <person name="Barry K."/>
            <person name="Bills G."/>
            <person name="Bluhm B."/>
            <person name="Cannon C."/>
            <person name="Castanera R."/>
            <person name="Culley D."/>
            <person name="Daum C."/>
            <person name="Ezra D."/>
            <person name="Gonzalez J."/>
            <person name="Henrissat B."/>
            <person name="Kuo A."/>
            <person name="Liang C."/>
            <person name="Lipzen A."/>
            <person name="Lutzoni F."/>
            <person name="Magnuson J."/>
            <person name="Mondo S."/>
            <person name="Nolan M."/>
            <person name="Ohm R."/>
            <person name="Pangilinan J."/>
            <person name="Park H.-J."/>
            <person name="Ramirez L."/>
            <person name="Alfaro M."/>
            <person name="Sun H."/>
            <person name="Tritt A."/>
            <person name="Yoshinaga Y."/>
            <person name="Zwiers L.-H."/>
            <person name="Turgeon B."/>
            <person name="Goodwin S."/>
            <person name="Spatafora J."/>
            <person name="Crous P."/>
            <person name="Grigoriev I."/>
        </authorList>
    </citation>
    <scope>NUCLEOTIDE SEQUENCE</scope>
    <source>
        <strain evidence="4">CBS 122681</strain>
    </source>
</reference>
<keyword evidence="5" id="KW-1185">Reference proteome</keyword>
<dbReference type="PANTHER" id="PTHR31836">
    <property type="match status" value="1"/>
</dbReference>
<dbReference type="AlphaFoldDB" id="A0A6A6T2X3"/>
<dbReference type="Proteomes" id="UP000799324">
    <property type="component" value="Unassembled WGS sequence"/>
</dbReference>
<evidence type="ECO:0000259" key="3">
    <source>
        <dbReference type="PROSITE" id="PS50842"/>
    </source>
</evidence>
<dbReference type="InterPro" id="IPR051477">
    <property type="entry name" value="Expansin_CellWall"/>
</dbReference>
<dbReference type="Gene3D" id="2.40.40.10">
    <property type="entry name" value="RlpA-like domain"/>
    <property type="match status" value="1"/>
</dbReference>
<dbReference type="NCBIfam" id="NF041144">
    <property type="entry name" value="expansin_EXLX1"/>
    <property type="match status" value="1"/>
</dbReference>
<dbReference type="CDD" id="cd22271">
    <property type="entry name" value="DPBB_EXP_N-like"/>
    <property type="match status" value="1"/>
</dbReference>
<dbReference type="InterPro" id="IPR036908">
    <property type="entry name" value="RlpA-like_sf"/>
</dbReference>
<evidence type="ECO:0000313" key="5">
    <source>
        <dbReference type="Proteomes" id="UP000799324"/>
    </source>
</evidence>
<dbReference type="PROSITE" id="PS50842">
    <property type="entry name" value="EXPANSIN_EG45"/>
    <property type="match status" value="1"/>
</dbReference>
<feature type="domain" description="Expansin-like EG45" evidence="3">
    <location>
        <begin position="173"/>
        <end position="265"/>
    </location>
</feature>
<dbReference type="SUPFAM" id="SSF49590">
    <property type="entry name" value="PHL pollen allergen"/>
    <property type="match status" value="1"/>
</dbReference>
<dbReference type="InterPro" id="IPR007112">
    <property type="entry name" value="Expansin/allergen_DPBB_dom"/>
</dbReference>
<proteinExistence type="predicted"/>
<sequence>MKSILSILPIVGFVAAKQQCSQETFTETVTNKITVTVPAPSASEASTTAAGLGSTTVIQKTIYVTPSPVPTFHPYPNGTFNGTFNHTVQAPTTFSTVSLPLVSSSAIEAEVSSAAAVSSSEAAAIPASESPVSSSSSYVASATSSSVASAPVATEAAGGNSGEATFYGGNVSGGMCSFTGYTIPSGIYGTALSDSNWDNAGNCGACVSVTGPSGNSIKALIVDQCPGCGTNHLDLFPDAFAALADPSKGIIDVTWSIVDCGITSPITLKNKEGTSAYWFAMQVVNSNVAVSKLEVSTNGGSTWQSTTRSEYNYFENASGFGTDTVDVKITSTNGKVITVKGVSVAASSTKTASSNF</sequence>
<dbReference type="Pfam" id="PF03330">
    <property type="entry name" value="DPBB_1"/>
    <property type="match status" value="1"/>
</dbReference>
<dbReference type="EMBL" id="MU004367">
    <property type="protein sequence ID" value="KAF2654246.1"/>
    <property type="molecule type" value="Genomic_DNA"/>
</dbReference>